<dbReference type="Pfam" id="PF11999">
    <property type="entry name" value="Ice_binding"/>
    <property type="match status" value="1"/>
</dbReference>
<evidence type="ECO:0000313" key="9">
    <source>
        <dbReference type="Proteomes" id="UP000664795"/>
    </source>
</evidence>
<organism evidence="8 9">
    <name type="scientific">Fibrella aquatilis</name>
    <dbReference type="NCBI Taxonomy" id="2817059"/>
    <lineage>
        <taxon>Bacteria</taxon>
        <taxon>Pseudomonadati</taxon>
        <taxon>Bacteroidota</taxon>
        <taxon>Cytophagia</taxon>
        <taxon>Cytophagales</taxon>
        <taxon>Spirosomataceae</taxon>
        <taxon>Fibrella</taxon>
    </lineage>
</organism>
<dbReference type="NCBIfam" id="TIGR01451">
    <property type="entry name" value="B_ant_repeat"/>
    <property type="match status" value="1"/>
</dbReference>
<keyword evidence="4 5" id="KW-0732">Signal</keyword>
<dbReference type="Proteomes" id="UP000664795">
    <property type="component" value="Unassembled WGS sequence"/>
</dbReference>
<dbReference type="InterPro" id="IPR047589">
    <property type="entry name" value="DUF11_rpt"/>
</dbReference>
<feature type="signal peptide" evidence="5">
    <location>
        <begin position="1"/>
        <end position="25"/>
    </location>
</feature>
<evidence type="ECO:0000259" key="7">
    <source>
        <dbReference type="Pfam" id="PF17210"/>
    </source>
</evidence>
<feature type="chain" id="PRO_5036745763" evidence="5">
    <location>
        <begin position="26"/>
        <end position="640"/>
    </location>
</feature>
<accession>A0A939G8X0</accession>
<evidence type="ECO:0000256" key="3">
    <source>
        <dbReference type="ARBA" id="ARBA00022525"/>
    </source>
</evidence>
<dbReference type="InterPro" id="IPR051172">
    <property type="entry name" value="Chlamydia_OmcB"/>
</dbReference>
<feature type="domain" description="DUF11" evidence="6">
    <location>
        <begin position="339"/>
        <end position="438"/>
    </location>
</feature>
<keyword evidence="3" id="KW-0964">Secreted</keyword>
<comment type="subcellular location">
    <subcellularLocation>
        <location evidence="1">Secreted</location>
    </subcellularLocation>
</comment>
<dbReference type="Gene3D" id="2.60.40.10">
    <property type="entry name" value="Immunoglobulins"/>
    <property type="match status" value="2"/>
</dbReference>
<dbReference type="PANTHER" id="PTHR34819">
    <property type="entry name" value="LARGE CYSTEINE-RICH PERIPLASMIC PROTEIN OMCB"/>
    <property type="match status" value="1"/>
</dbReference>
<sequence>MKKVLLSRLLCALVLALPMASLAQAPNLGTAATFALFTGNGAFSNTGATTITGDVGTNVGAFTGFPPGTVTGQIRLPGSTQASQAATDVTAAYTALNSPLCDVSISPTLGNGQVFTPGVYCQNTAAASSLTGTLVLSGAGVFIIRLNSAFTVAAGAVITLTNGACADNVFFRVNGAVDVGAGAVFKGTIVADGAISLGAGATLEGRGLSVGSAISLNTNTVTLPSASCTTTTGAVSLSGTTYTDLNKNNTRDGGDTPLGGITATLIDATTSLTLATAVTSGAGLYSFTGLTSGKPYSVSFTPPAGYSASSPGVTGPVTLTAGANNPGVDAGFYVLAPALSVDLRVNKSLARPGDVLTYTLVLTNTGNAPATNVVVRDSLSAGLVYVAGSATAPPGTTFTQGTPISSLSVTSLGAGQSLSLTFQVTVGGSGIFYNTVLLGADEVRVCTTVPIKLCPGDEYVISVAAGRGGYRWYKDGVLVTGQTSNSLVVNSPGSYSLGIDNIGSGCPDFSCCPFIVEADVLPVYQAATIAATCTGTTVQQNGQLVLTGFDPTHTYQYSLGSSFDPLNSLSGPPQGIPANGLIASSLPNPLAAQLYTVRVINANGCYTDITVSLLPTTCVCPPNICVPFTLRRTKGVAVTR</sequence>
<dbReference type="GO" id="GO:0005576">
    <property type="term" value="C:extracellular region"/>
    <property type="evidence" value="ECO:0007669"/>
    <property type="project" value="UniProtKB-SubCell"/>
</dbReference>
<dbReference type="InterPro" id="IPR033764">
    <property type="entry name" value="Sdr_B"/>
</dbReference>
<evidence type="ECO:0000256" key="2">
    <source>
        <dbReference type="ARBA" id="ARBA00005445"/>
    </source>
</evidence>
<dbReference type="InterPro" id="IPR021884">
    <property type="entry name" value="Ice-bd_prot"/>
</dbReference>
<dbReference type="Pfam" id="PF17210">
    <property type="entry name" value="SdrD_B"/>
    <property type="match status" value="1"/>
</dbReference>
<keyword evidence="9" id="KW-1185">Reference proteome</keyword>
<evidence type="ECO:0000259" key="6">
    <source>
        <dbReference type="Pfam" id="PF01345"/>
    </source>
</evidence>
<evidence type="ECO:0000256" key="5">
    <source>
        <dbReference type="SAM" id="SignalP"/>
    </source>
</evidence>
<evidence type="ECO:0000313" key="8">
    <source>
        <dbReference type="EMBL" id="MBO0932297.1"/>
    </source>
</evidence>
<dbReference type="EMBL" id="JAFMYU010000011">
    <property type="protein sequence ID" value="MBO0932297.1"/>
    <property type="molecule type" value="Genomic_DNA"/>
</dbReference>
<comment type="similarity">
    <text evidence="2">Belongs to the ice-binding protein family.</text>
</comment>
<feature type="domain" description="SD-repeat containing protein B" evidence="7">
    <location>
        <begin position="240"/>
        <end position="314"/>
    </location>
</feature>
<dbReference type="PANTHER" id="PTHR34819:SF3">
    <property type="entry name" value="CELL SURFACE PROTEIN"/>
    <property type="match status" value="1"/>
</dbReference>
<gene>
    <name evidence="8" type="ORF">J2I48_14890</name>
</gene>
<evidence type="ECO:0000256" key="1">
    <source>
        <dbReference type="ARBA" id="ARBA00004613"/>
    </source>
</evidence>
<protein>
    <submittedName>
        <fullName evidence="8">DUF3494 domain-containing protein</fullName>
    </submittedName>
</protein>
<proteinExistence type="inferred from homology"/>
<reference evidence="8 9" key="1">
    <citation type="submission" date="2021-03" db="EMBL/GenBank/DDBJ databases">
        <title>Fibrella sp. HMF5036 genome sequencing and assembly.</title>
        <authorList>
            <person name="Kang H."/>
            <person name="Kim H."/>
            <person name="Bae S."/>
            <person name="Joh K."/>
        </authorList>
    </citation>
    <scope>NUCLEOTIDE SEQUENCE [LARGE SCALE GENOMIC DNA]</scope>
    <source>
        <strain evidence="8 9">HMF5036</strain>
    </source>
</reference>
<dbReference type="InterPro" id="IPR001434">
    <property type="entry name" value="OmcB-like_DUF11"/>
</dbReference>
<dbReference type="RefSeq" id="WP_207336262.1">
    <property type="nucleotide sequence ID" value="NZ_JAFMYU010000011.1"/>
</dbReference>
<comment type="caution">
    <text evidence="8">The sequence shown here is derived from an EMBL/GenBank/DDBJ whole genome shotgun (WGS) entry which is preliminary data.</text>
</comment>
<dbReference type="AlphaFoldDB" id="A0A939G8X0"/>
<dbReference type="Pfam" id="PF01345">
    <property type="entry name" value="DUF11"/>
    <property type="match status" value="1"/>
</dbReference>
<dbReference type="SUPFAM" id="SSF117074">
    <property type="entry name" value="Hypothetical protein PA1324"/>
    <property type="match status" value="1"/>
</dbReference>
<evidence type="ECO:0000256" key="4">
    <source>
        <dbReference type="ARBA" id="ARBA00022729"/>
    </source>
</evidence>
<dbReference type="InterPro" id="IPR013783">
    <property type="entry name" value="Ig-like_fold"/>
</dbReference>
<name>A0A939G8X0_9BACT</name>